<keyword evidence="1" id="KW-1133">Transmembrane helix</keyword>
<accession>A0A1V2GGU8</accession>
<evidence type="ECO:0000313" key="2">
    <source>
        <dbReference type="EMBL" id="ONG35173.1"/>
    </source>
</evidence>
<comment type="caution">
    <text evidence="2">The sequence shown here is derived from an EMBL/GenBank/DDBJ whole genome shotgun (WGS) entry which is preliminary data.</text>
</comment>
<keyword evidence="1" id="KW-0812">Transmembrane</keyword>
<evidence type="ECO:0000313" key="3">
    <source>
        <dbReference type="Proteomes" id="UP000188967"/>
    </source>
</evidence>
<reference evidence="2 3" key="1">
    <citation type="submission" date="2017-01" db="EMBL/GenBank/DDBJ databases">
        <title>Draft genome sequence of an E. coli strain isolated from human, in Amazon, Brazil.</title>
        <authorList>
            <person name="Moura Q."/>
            <person name="Fernandes M.R."/>
            <person name="Cerdeira L."/>
            <person name="Vianello M."/>
            <person name="Souza T.A."/>
            <person name="Ienne S."/>
            <person name="Lincopan N."/>
        </authorList>
    </citation>
    <scope>NUCLEOTIDE SEQUENCE [LARGE SCALE GENOMIC DNA]</scope>
    <source>
        <strain evidence="2 3">ICBEcBL-II-13</strain>
    </source>
</reference>
<keyword evidence="1" id="KW-0472">Membrane</keyword>
<evidence type="ECO:0008006" key="4">
    <source>
        <dbReference type="Google" id="ProtNLM"/>
    </source>
</evidence>
<feature type="transmembrane region" description="Helical" evidence="1">
    <location>
        <begin position="55"/>
        <end position="75"/>
    </location>
</feature>
<sequence length="107" mass="11956">MTKFWVSLISAIVAFSYYLILWLQPSMLSEQASIFGVLVAFFGLHISLKRFINRHTLHVFLLAVSAGLFTFYRSFADGSVFLFILIGLHGVAALLVLMTIPVGSERT</sequence>
<feature type="transmembrane region" description="Helical" evidence="1">
    <location>
        <begin position="5"/>
        <end position="25"/>
    </location>
</feature>
<feature type="transmembrane region" description="Helical" evidence="1">
    <location>
        <begin position="81"/>
        <end position="102"/>
    </location>
</feature>
<proteinExistence type="predicted"/>
<dbReference type="AlphaFoldDB" id="A0A1V2GGU8"/>
<evidence type="ECO:0000256" key="1">
    <source>
        <dbReference type="SAM" id="Phobius"/>
    </source>
</evidence>
<feature type="transmembrane region" description="Helical" evidence="1">
    <location>
        <begin position="31"/>
        <end position="48"/>
    </location>
</feature>
<name>A0A1V2GGU8_ECOLX</name>
<protein>
    <recommendedName>
        <fullName evidence="4">Inner membrane protein</fullName>
    </recommendedName>
</protein>
<gene>
    <name evidence="2" type="ORF">BXT93_09470</name>
</gene>
<dbReference type="Proteomes" id="UP000188967">
    <property type="component" value="Unassembled WGS sequence"/>
</dbReference>
<dbReference type="RefSeq" id="WP_076795187.1">
    <property type="nucleotide sequence ID" value="NZ_JAKVSX010000045.1"/>
</dbReference>
<dbReference type="EMBL" id="MTPS01000135">
    <property type="protein sequence ID" value="ONG35173.1"/>
    <property type="molecule type" value="Genomic_DNA"/>
</dbReference>
<organism evidence="2 3">
    <name type="scientific">Escherichia coli</name>
    <dbReference type="NCBI Taxonomy" id="562"/>
    <lineage>
        <taxon>Bacteria</taxon>
        <taxon>Pseudomonadati</taxon>
        <taxon>Pseudomonadota</taxon>
        <taxon>Gammaproteobacteria</taxon>
        <taxon>Enterobacterales</taxon>
        <taxon>Enterobacteriaceae</taxon>
        <taxon>Escherichia</taxon>
    </lineage>
</organism>